<dbReference type="Proteomes" id="UP000030134">
    <property type="component" value="Unassembled WGS sequence"/>
</dbReference>
<accession>A0A0A2G6D9</accession>
<evidence type="ECO:0000259" key="6">
    <source>
        <dbReference type="Pfam" id="PF13525"/>
    </source>
</evidence>
<dbReference type="SUPFAM" id="SSF48452">
    <property type="entry name" value="TPR-like"/>
    <property type="match status" value="1"/>
</dbReference>
<evidence type="ECO:0000256" key="4">
    <source>
        <dbReference type="PROSITE-ProRule" id="PRU00339"/>
    </source>
</evidence>
<dbReference type="EMBL" id="JQZW01000008">
    <property type="protein sequence ID" value="KGN98007.1"/>
    <property type="molecule type" value="Genomic_DNA"/>
</dbReference>
<keyword evidence="1 5" id="KW-0732">Signal</keyword>
<comment type="caution">
    <text evidence="7">The sequence shown here is derived from an EMBL/GenBank/DDBJ whole genome shotgun (WGS) entry which is preliminary data.</text>
</comment>
<reference evidence="7 8" key="1">
    <citation type="submission" date="2014-08" db="EMBL/GenBank/DDBJ databases">
        <title>Porphyromonas gingivicanis strain:COT-022_OH1391 Genome sequencing.</title>
        <authorList>
            <person name="Wallis C."/>
            <person name="Deusch O."/>
            <person name="O'Flynn C."/>
            <person name="Davis I."/>
            <person name="Jospin G."/>
            <person name="Darling A.E."/>
            <person name="Coil D.A."/>
            <person name="Alexiev A."/>
            <person name="Horsfall A."/>
            <person name="Kirkwood N."/>
            <person name="Harris S."/>
            <person name="Eisen J.A."/>
        </authorList>
    </citation>
    <scope>NUCLEOTIDE SEQUENCE [LARGE SCALE GENOMIC DNA]</scope>
    <source>
        <strain evidence="8">COT-022 OH1391</strain>
    </source>
</reference>
<evidence type="ECO:0000256" key="5">
    <source>
        <dbReference type="SAM" id="SignalP"/>
    </source>
</evidence>
<dbReference type="InterPro" id="IPR011990">
    <property type="entry name" value="TPR-like_helical_dom_sf"/>
</dbReference>
<proteinExistence type="predicted"/>
<evidence type="ECO:0000256" key="2">
    <source>
        <dbReference type="ARBA" id="ARBA00023136"/>
    </source>
</evidence>
<dbReference type="PROSITE" id="PS50005">
    <property type="entry name" value="TPR"/>
    <property type="match status" value="1"/>
</dbReference>
<dbReference type="InterPro" id="IPR039565">
    <property type="entry name" value="BamD-like"/>
</dbReference>
<evidence type="ECO:0000313" key="8">
    <source>
        <dbReference type="Proteomes" id="UP000030134"/>
    </source>
</evidence>
<evidence type="ECO:0000313" key="7">
    <source>
        <dbReference type="EMBL" id="KGN98007.1"/>
    </source>
</evidence>
<keyword evidence="8" id="KW-1185">Reference proteome</keyword>
<evidence type="ECO:0000256" key="3">
    <source>
        <dbReference type="ARBA" id="ARBA00023237"/>
    </source>
</evidence>
<organism evidence="7 8">
    <name type="scientific">Porphyromonas gingivicanis</name>
    <dbReference type="NCBI Taxonomy" id="266762"/>
    <lineage>
        <taxon>Bacteria</taxon>
        <taxon>Pseudomonadati</taxon>
        <taxon>Bacteroidota</taxon>
        <taxon>Bacteroidia</taxon>
        <taxon>Bacteroidales</taxon>
        <taxon>Porphyromonadaceae</taxon>
        <taxon>Porphyromonas</taxon>
    </lineage>
</organism>
<dbReference type="OrthoDB" id="9770761at2"/>
<dbReference type="Gene3D" id="1.25.40.10">
    <property type="entry name" value="Tetratricopeptide repeat domain"/>
    <property type="match status" value="1"/>
</dbReference>
<dbReference type="RefSeq" id="WP_036883483.1">
    <property type="nucleotide sequence ID" value="NZ_JQZW01000008.1"/>
</dbReference>
<feature type="domain" description="Outer membrane lipoprotein BamD-like" evidence="6">
    <location>
        <begin position="39"/>
        <end position="215"/>
    </location>
</feature>
<dbReference type="AlphaFoldDB" id="A0A0A2G6D9"/>
<feature type="signal peptide" evidence="5">
    <location>
        <begin position="1"/>
        <end position="24"/>
    </location>
</feature>
<keyword evidence="4" id="KW-0802">TPR repeat</keyword>
<dbReference type="NCBIfam" id="TIGR03302">
    <property type="entry name" value="OM_YfiO"/>
    <property type="match status" value="1"/>
</dbReference>
<protein>
    <submittedName>
        <fullName evidence="7">Membrane protein</fullName>
    </submittedName>
</protein>
<dbReference type="InterPro" id="IPR019734">
    <property type="entry name" value="TPR_rpt"/>
</dbReference>
<gene>
    <name evidence="7" type="ORF">HQ36_03530</name>
</gene>
<name>A0A0A2G6D9_9PORP</name>
<dbReference type="Pfam" id="PF13525">
    <property type="entry name" value="YfiO"/>
    <property type="match status" value="1"/>
</dbReference>
<keyword evidence="3" id="KW-0998">Cell outer membrane</keyword>
<dbReference type="eggNOG" id="COG4105">
    <property type="taxonomic scope" value="Bacteria"/>
</dbReference>
<dbReference type="STRING" id="266762.HQ36_03530"/>
<sequence length="274" mass="31796">MKRLNKLCLGVLLPLMMLSLPSCGEFTRVQKSTNTALKYDYAKKYYNQKKWSRASDLLVDVVSAYDGTNEGAQALFMLGEASLKQNQGETAAECFRRYYNTYPKGPQAEEARYKAGVAMYNISPEAKLDQNATYVAIQELQNFIEYYPNSKFRKEVEVMLFDLQDKLSYKEYLAAKLYYDMGMYLGNNYQSAIVTANNALKDFPYTKYREDLQILILRASYKEALNSVESRMQARLRNVSDRYFTYINEFPEGKYKKEAEQIYQKVSSLINNDL</sequence>
<dbReference type="InterPro" id="IPR017689">
    <property type="entry name" value="BamD"/>
</dbReference>
<feature type="repeat" description="TPR" evidence="4">
    <location>
        <begin position="72"/>
        <end position="105"/>
    </location>
</feature>
<feature type="chain" id="PRO_5001987638" evidence="5">
    <location>
        <begin position="25"/>
        <end position="274"/>
    </location>
</feature>
<keyword evidence="2" id="KW-0472">Membrane</keyword>
<evidence type="ECO:0000256" key="1">
    <source>
        <dbReference type="ARBA" id="ARBA00022729"/>
    </source>
</evidence>